<dbReference type="Pfam" id="PF02463">
    <property type="entry name" value="SMC_N"/>
    <property type="match status" value="1"/>
</dbReference>
<dbReference type="NCBIfam" id="TIGR00634">
    <property type="entry name" value="recN"/>
    <property type="match status" value="1"/>
</dbReference>
<evidence type="ECO:0000259" key="11">
    <source>
        <dbReference type="Pfam" id="PF02463"/>
    </source>
</evidence>
<gene>
    <name evidence="12" type="primary">recN</name>
    <name evidence="12" type="ORF">LVY72_18055</name>
</gene>
<dbReference type="PANTHER" id="PTHR11059:SF0">
    <property type="entry name" value="DNA REPAIR PROTEIN RECN"/>
    <property type="match status" value="1"/>
</dbReference>
<comment type="function">
    <text evidence="1 9">May be involved in recombinational repair of damaged DNA.</text>
</comment>
<name>A0ABS9LAU9_9MICC</name>
<dbReference type="InterPro" id="IPR003395">
    <property type="entry name" value="RecF/RecN/SMC_N"/>
</dbReference>
<feature type="coiled-coil region" evidence="10">
    <location>
        <begin position="348"/>
        <end position="382"/>
    </location>
</feature>
<accession>A0ABS9LAU9</accession>
<keyword evidence="6" id="KW-0067">ATP-binding</keyword>
<evidence type="ECO:0000313" key="12">
    <source>
        <dbReference type="EMBL" id="MCG2623801.1"/>
    </source>
</evidence>
<dbReference type="EMBL" id="JAKLTQ010000017">
    <property type="protein sequence ID" value="MCG2623801.1"/>
    <property type="molecule type" value="Genomic_DNA"/>
</dbReference>
<dbReference type="RefSeq" id="WP_237824079.1">
    <property type="nucleotide sequence ID" value="NZ_JAKLTQ010000017.1"/>
</dbReference>
<proteinExistence type="inferred from homology"/>
<keyword evidence="13" id="KW-1185">Reference proteome</keyword>
<dbReference type="InterPro" id="IPR027417">
    <property type="entry name" value="P-loop_NTPase"/>
</dbReference>
<dbReference type="CDD" id="cd03241">
    <property type="entry name" value="ABC_RecN"/>
    <property type="match status" value="1"/>
</dbReference>
<reference evidence="12" key="1">
    <citation type="submission" date="2022-01" db="EMBL/GenBank/DDBJ databases">
        <authorList>
            <person name="Jo J.-H."/>
            <person name="Im W.-T."/>
        </authorList>
    </citation>
    <scope>NUCLEOTIDE SEQUENCE</scope>
    <source>
        <strain evidence="12">I2-34</strain>
    </source>
</reference>
<keyword evidence="4" id="KW-0547">Nucleotide-binding</keyword>
<organism evidence="12 13">
    <name type="scientific">Arthrobacter hankyongi</name>
    <dbReference type="NCBI Taxonomy" id="2904801"/>
    <lineage>
        <taxon>Bacteria</taxon>
        <taxon>Bacillati</taxon>
        <taxon>Actinomycetota</taxon>
        <taxon>Actinomycetes</taxon>
        <taxon>Micrococcales</taxon>
        <taxon>Micrococcaceae</taxon>
        <taxon>Arthrobacter</taxon>
    </lineage>
</organism>
<protein>
    <recommendedName>
        <fullName evidence="3 9">DNA repair protein RecN</fullName>
    </recommendedName>
    <alternativeName>
        <fullName evidence="8 9">Recombination protein N</fullName>
    </alternativeName>
</protein>
<evidence type="ECO:0000256" key="3">
    <source>
        <dbReference type="ARBA" id="ARBA00021315"/>
    </source>
</evidence>
<evidence type="ECO:0000256" key="2">
    <source>
        <dbReference type="ARBA" id="ARBA00009441"/>
    </source>
</evidence>
<keyword evidence="5 9" id="KW-0227">DNA damage</keyword>
<evidence type="ECO:0000256" key="5">
    <source>
        <dbReference type="ARBA" id="ARBA00022763"/>
    </source>
</evidence>
<evidence type="ECO:0000256" key="6">
    <source>
        <dbReference type="ARBA" id="ARBA00022840"/>
    </source>
</evidence>
<comment type="caution">
    <text evidence="12">The sequence shown here is derived from an EMBL/GenBank/DDBJ whole genome shotgun (WGS) entry which is preliminary data.</text>
</comment>
<dbReference type="InterPro" id="IPR004604">
    <property type="entry name" value="DNA_recomb/repair_RecN"/>
</dbReference>
<dbReference type="PIRSF" id="PIRSF003128">
    <property type="entry name" value="RecN"/>
    <property type="match status" value="1"/>
</dbReference>
<evidence type="ECO:0000313" key="13">
    <source>
        <dbReference type="Proteomes" id="UP001165368"/>
    </source>
</evidence>
<sequence>MIEEIRIRNLGVITEATLPLGPGLSVVTGETGAGKTMVVTALGLLLGARADAGAVRTGAPSAVAEAIVRLTPDSPALARAAEAGAEIEEFDGAAELMLARTVNADGRSRAHVGGRSAPVGVLAELGEQLVAVHGQSDQLRLKSQAAQREALDKFAGPALAKALAAYQGSYHRWRDASAELEALRTAARERLREAESLQLALEEIDGVDPQPGEDEALKAEALKLANVEQLRAAATLAHQALVAEEDYGESSDAVTLVEAARRSLEQASDEDPELGKAAERLAEVGYVLADVAHELASYAAALDTEGPGRLEEVENRRADLAKLVRKYAPSIDEVLEWSSGARQRLDELTDDSSRIERLEAEIGELAERLKEQSAAVTSLRQKAAGELAARVGEELAALAMANAQLTIGIEPAELSAHGADSISFLLKPHPGAAPRPLGKGASGGELSRVMLAIEVVLAAVDPVPTFVFDEVDSGVGGKAAVEIGRRLAMLAKYVQVIVVTHLPQVAAFAGQHIRVFKTSAPAGKKGSEGVTASDVTLLTDEERITELARMLAGQEESESARAHALELIEGARQSL</sequence>
<comment type="similarity">
    <text evidence="2 9">Belongs to the RecN family.</text>
</comment>
<evidence type="ECO:0000256" key="7">
    <source>
        <dbReference type="ARBA" id="ARBA00023204"/>
    </source>
</evidence>
<evidence type="ECO:0000256" key="9">
    <source>
        <dbReference type="PIRNR" id="PIRNR003128"/>
    </source>
</evidence>
<evidence type="ECO:0000256" key="10">
    <source>
        <dbReference type="SAM" id="Coils"/>
    </source>
</evidence>
<keyword evidence="7 9" id="KW-0234">DNA repair</keyword>
<dbReference type="Gene3D" id="3.40.50.300">
    <property type="entry name" value="P-loop containing nucleotide triphosphate hydrolases"/>
    <property type="match status" value="2"/>
</dbReference>
<evidence type="ECO:0000256" key="1">
    <source>
        <dbReference type="ARBA" id="ARBA00003618"/>
    </source>
</evidence>
<dbReference type="SUPFAM" id="SSF52540">
    <property type="entry name" value="P-loop containing nucleoside triphosphate hydrolases"/>
    <property type="match status" value="2"/>
</dbReference>
<dbReference type="Proteomes" id="UP001165368">
    <property type="component" value="Unassembled WGS sequence"/>
</dbReference>
<feature type="domain" description="RecF/RecN/SMC N-terminal" evidence="11">
    <location>
        <begin position="1"/>
        <end position="518"/>
    </location>
</feature>
<evidence type="ECO:0000256" key="4">
    <source>
        <dbReference type="ARBA" id="ARBA00022741"/>
    </source>
</evidence>
<keyword evidence="10" id="KW-0175">Coiled coil</keyword>
<evidence type="ECO:0000256" key="8">
    <source>
        <dbReference type="ARBA" id="ARBA00033408"/>
    </source>
</evidence>
<dbReference type="PANTHER" id="PTHR11059">
    <property type="entry name" value="DNA REPAIR PROTEIN RECN"/>
    <property type="match status" value="1"/>
</dbReference>